<dbReference type="Pfam" id="PF08544">
    <property type="entry name" value="GHMP_kinases_C"/>
    <property type="match status" value="1"/>
</dbReference>
<dbReference type="EC" id="2.7.1.39" evidence="3 13"/>
<dbReference type="PRINTS" id="PR00958">
    <property type="entry name" value="HOMSERKINASE"/>
</dbReference>
<evidence type="ECO:0000256" key="13">
    <source>
        <dbReference type="HAMAP-Rule" id="MF_00384"/>
    </source>
</evidence>
<evidence type="ECO:0000259" key="14">
    <source>
        <dbReference type="Pfam" id="PF00288"/>
    </source>
</evidence>
<evidence type="ECO:0000256" key="4">
    <source>
        <dbReference type="ARBA" id="ARBA00017858"/>
    </source>
</evidence>
<comment type="function">
    <text evidence="12 13">Catalyzes the ATP-dependent phosphorylation of L-homoserine to L-homoserine phosphate.</text>
</comment>
<organism evidence="16 17">
    <name type="scientific">Streptomyces yaizuensis</name>
    <dbReference type="NCBI Taxonomy" id="2989713"/>
    <lineage>
        <taxon>Bacteria</taxon>
        <taxon>Bacillati</taxon>
        <taxon>Actinomycetota</taxon>
        <taxon>Actinomycetes</taxon>
        <taxon>Kitasatosporales</taxon>
        <taxon>Streptomycetaceae</taxon>
        <taxon>Streptomyces</taxon>
    </lineage>
</organism>
<evidence type="ECO:0000256" key="7">
    <source>
        <dbReference type="ARBA" id="ARBA00022697"/>
    </source>
</evidence>
<evidence type="ECO:0000256" key="6">
    <source>
        <dbReference type="ARBA" id="ARBA00022679"/>
    </source>
</evidence>
<feature type="domain" description="GHMP kinase N-terminal" evidence="14">
    <location>
        <begin position="56"/>
        <end position="137"/>
    </location>
</feature>
<dbReference type="NCBIfam" id="TIGR00191">
    <property type="entry name" value="thrB"/>
    <property type="match status" value="1"/>
</dbReference>
<comment type="catalytic activity">
    <reaction evidence="11 13">
        <text>L-homoserine + ATP = O-phospho-L-homoserine + ADP + H(+)</text>
        <dbReference type="Rhea" id="RHEA:13985"/>
        <dbReference type="ChEBI" id="CHEBI:15378"/>
        <dbReference type="ChEBI" id="CHEBI:30616"/>
        <dbReference type="ChEBI" id="CHEBI:57476"/>
        <dbReference type="ChEBI" id="CHEBI:57590"/>
        <dbReference type="ChEBI" id="CHEBI:456216"/>
        <dbReference type="EC" id="2.7.1.39"/>
    </reaction>
</comment>
<gene>
    <name evidence="13 16" type="primary">thrB</name>
    <name evidence="16" type="ORF">SYYSPA8_10260</name>
</gene>
<evidence type="ECO:0000256" key="10">
    <source>
        <dbReference type="ARBA" id="ARBA00022840"/>
    </source>
</evidence>
<evidence type="ECO:0000256" key="11">
    <source>
        <dbReference type="ARBA" id="ARBA00049375"/>
    </source>
</evidence>
<evidence type="ECO:0000259" key="15">
    <source>
        <dbReference type="Pfam" id="PF08544"/>
    </source>
</evidence>
<comment type="caution">
    <text evidence="16">The sequence shown here is derived from an EMBL/GenBank/DDBJ whole genome shotgun (WGS) entry which is preliminary data.</text>
</comment>
<keyword evidence="5 13" id="KW-0028">Amino-acid biosynthesis</keyword>
<evidence type="ECO:0000256" key="1">
    <source>
        <dbReference type="ARBA" id="ARBA00005015"/>
    </source>
</evidence>
<comment type="similarity">
    <text evidence="2 13">Belongs to the GHMP kinase family. Homoserine kinase subfamily.</text>
</comment>
<keyword evidence="6 13" id="KW-0808">Transferase</keyword>
<comment type="subcellular location">
    <subcellularLocation>
        <location evidence="13">Cytoplasm</location>
    </subcellularLocation>
</comment>
<evidence type="ECO:0000256" key="2">
    <source>
        <dbReference type="ARBA" id="ARBA00007370"/>
    </source>
</evidence>
<dbReference type="InterPro" id="IPR000870">
    <property type="entry name" value="Homoserine_kinase"/>
</dbReference>
<dbReference type="PANTHER" id="PTHR20861">
    <property type="entry name" value="HOMOSERINE/4-DIPHOSPHOCYTIDYL-2-C-METHYL-D-ERYTHRITOL KINASE"/>
    <property type="match status" value="1"/>
</dbReference>
<keyword evidence="8 13" id="KW-0547">Nucleotide-binding</keyword>
<dbReference type="InterPro" id="IPR013750">
    <property type="entry name" value="GHMP_kinase_C_dom"/>
</dbReference>
<dbReference type="PIRSF" id="PIRSF000676">
    <property type="entry name" value="Homoser_kin"/>
    <property type="match status" value="1"/>
</dbReference>
<proteinExistence type="inferred from homology"/>
<dbReference type="InterPro" id="IPR020568">
    <property type="entry name" value="Ribosomal_Su5_D2-typ_SF"/>
</dbReference>
<sequence>MPATSANLGPGFDALGLSLGLYDDVVVRVADSGLHIDIAGEGAAGLPRDESHLLVRSLRTAFDLLGGQPRGLEVVCANRIPHGRGLGSSSAAICAGIVAARAVTIGGDSKLDDTALLELATEIEGHPDNVAACLFGGFTLAWTDRGAARAIRMEPADSVVPVVFVPEKPVLTETARGLLPRTVPHVDAAANAGRAALLVEALTRRPELLLPATEDRLHQEYRAPAMPQSADLVNRLRADGVPAVISGAGPTVLALAEDSAADKVARLAGEGWAAARLTFDTMGASVLPLTPAGAASGDGDTSAR</sequence>
<evidence type="ECO:0000256" key="12">
    <source>
        <dbReference type="ARBA" id="ARBA00049954"/>
    </source>
</evidence>
<keyword evidence="7 13" id="KW-0791">Threonine biosynthesis</keyword>
<keyword evidence="10 13" id="KW-0067">ATP-binding</keyword>
<dbReference type="Gene3D" id="3.30.70.890">
    <property type="entry name" value="GHMP kinase, C-terminal domain"/>
    <property type="match status" value="1"/>
</dbReference>
<feature type="binding site" evidence="13">
    <location>
        <begin position="81"/>
        <end position="91"/>
    </location>
    <ligand>
        <name>ATP</name>
        <dbReference type="ChEBI" id="CHEBI:30616"/>
    </ligand>
</feature>
<dbReference type="InterPro" id="IPR006204">
    <property type="entry name" value="GHMP_kinase_N_dom"/>
</dbReference>
<dbReference type="SUPFAM" id="SSF55060">
    <property type="entry name" value="GHMP Kinase, C-terminal domain"/>
    <property type="match status" value="1"/>
</dbReference>
<dbReference type="PANTHER" id="PTHR20861:SF1">
    <property type="entry name" value="HOMOSERINE KINASE"/>
    <property type="match status" value="1"/>
</dbReference>
<evidence type="ECO:0000256" key="8">
    <source>
        <dbReference type="ARBA" id="ARBA00022741"/>
    </source>
</evidence>
<evidence type="ECO:0000313" key="17">
    <source>
        <dbReference type="Proteomes" id="UP001291653"/>
    </source>
</evidence>
<dbReference type="InterPro" id="IPR006203">
    <property type="entry name" value="GHMP_knse_ATP-bd_CS"/>
</dbReference>
<comment type="pathway">
    <text evidence="1 13">Amino-acid biosynthesis; L-threonine biosynthesis; L-threonine from L-aspartate: step 4/5.</text>
</comment>
<feature type="domain" description="GHMP kinase C-terminal" evidence="15">
    <location>
        <begin position="207"/>
        <end position="266"/>
    </location>
</feature>
<dbReference type="Pfam" id="PF00288">
    <property type="entry name" value="GHMP_kinases_N"/>
    <property type="match status" value="1"/>
</dbReference>
<dbReference type="InterPro" id="IPR014721">
    <property type="entry name" value="Ribsml_uS5_D2-typ_fold_subgr"/>
</dbReference>
<accession>A0ABQ5NXH6</accession>
<evidence type="ECO:0000256" key="5">
    <source>
        <dbReference type="ARBA" id="ARBA00022605"/>
    </source>
</evidence>
<keyword evidence="13" id="KW-0963">Cytoplasm</keyword>
<dbReference type="GO" id="GO:0016301">
    <property type="term" value="F:kinase activity"/>
    <property type="evidence" value="ECO:0007669"/>
    <property type="project" value="UniProtKB-KW"/>
</dbReference>
<name>A0ABQ5NXH6_9ACTN</name>
<protein>
    <recommendedName>
        <fullName evidence="4 13">Homoserine kinase</fullName>
        <shortName evidence="13">HK</shortName>
        <shortName evidence="13">HSK</shortName>
        <ecNumber evidence="3 13">2.7.1.39</ecNumber>
    </recommendedName>
</protein>
<dbReference type="InterPro" id="IPR036554">
    <property type="entry name" value="GHMP_kinase_C_sf"/>
</dbReference>
<dbReference type="SUPFAM" id="SSF54211">
    <property type="entry name" value="Ribosomal protein S5 domain 2-like"/>
    <property type="match status" value="1"/>
</dbReference>
<evidence type="ECO:0000256" key="9">
    <source>
        <dbReference type="ARBA" id="ARBA00022777"/>
    </source>
</evidence>
<dbReference type="EMBL" id="BSBI01000003">
    <property type="protein sequence ID" value="GLF94671.1"/>
    <property type="molecule type" value="Genomic_DNA"/>
</dbReference>
<dbReference type="Gene3D" id="3.30.230.10">
    <property type="match status" value="1"/>
</dbReference>
<dbReference type="Proteomes" id="UP001291653">
    <property type="component" value="Unassembled WGS sequence"/>
</dbReference>
<dbReference type="HAMAP" id="MF_00384">
    <property type="entry name" value="Homoser_kinase"/>
    <property type="match status" value="1"/>
</dbReference>
<keyword evidence="17" id="KW-1185">Reference proteome</keyword>
<keyword evidence="9 13" id="KW-0418">Kinase</keyword>
<dbReference type="PROSITE" id="PS00627">
    <property type="entry name" value="GHMP_KINASES_ATP"/>
    <property type="match status" value="1"/>
</dbReference>
<evidence type="ECO:0000313" key="16">
    <source>
        <dbReference type="EMBL" id="GLF94671.1"/>
    </source>
</evidence>
<evidence type="ECO:0000256" key="3">
    <source>
        <dbReference type="ARBA" id="ARBA00012078"/>
    </source>
</evidence>
<reference evidence="16 17" key="1">
    <citation type="submission" date="2022-10" db="EMBL/GenBank/DDBJ databases">
        <title>Draft genome sequence of Streptomyces sp. YSPA8.</title>
        <authorList>
            <person name="Moriuchi R."/>
            <person name="Dohra H."/>
            <person name="Yamamura H."/>
            <person name="Kodani S."/>
        </authorList>
    </citation>
    <scope>NUCLEOTIDE SEQUENCE [LARGE SCALE GENOMIC DNA]</scope>
    <source>
        <strain evidence="16 17">YSPA8</strain>
    </source>
</reference>